<reference evidence="9 10" key="1">
    <citation type="journal article" date="2012" name="BMC Genomics">
        <title>Genomic sequence analysis and characterization of Sneathia amnii sp. nov.</title>
        <authorList>
            <consortium name="Vaginal Microbiome Consortium (additional members)"/>
            <person name="Harwich M.D.Jr."/>
            <person name="Serrano M.G."/>
            <person name="Fettweis J.M."/>
            <person name="Alves J.M."/>
            <person name="Reimers M.A."/>
            <person name="Buck G.A."/>
            <person name="Jefferson K.K."/>
        </authorList>
    </citation>
    <scope>NUCLEOTIDE SEQUENCE [LARGE SCALE GENOMIC DNA]</scope>
    <source>
        <strain evidence="9 10">SN35</strain>
    </source>
</reference>
<dbReference type="EC" id="3.4.24.-" evidence="6"/>
<evidence type="ECO:0000259" key="7">
    <source>
        <dbReference type="Pfam" id="PF01432"/>
    </source>
</evidence>
<organism evidence="9 10">
    <name type="scientific">Sneathia vaginalis</name>
    <dbReference type="NCBI Taxonomy" id="187101"/>
    <lineage>
        <taxon>Bacteria</taxon>
        <taxon>Fusobacteriati</taxon>
        <taxon>Fusobacteriota</taxon>
        <taxon>Fusobacteriia</taxon>
        <taxon>Fusobacteriales</taxon>
        <taxon>Leptotrichiaceae</taxon>
        <taxon>Sneathia</taxon>
    </lineage>
</organism>
<keyword evidence="4 6" id="KW-0862">Zinc</keyword>
<evidence type="ECO:0000313" key="10">
    <source>
        <dbReference type="Proteomes" id="UP000033103"/>
    </source>
</evidence>
<dbReference type="SUPFAM" id="SSF55486">
    <property type="entry name" value="Metalloproteases ('zincins'), catalytic domain"/>
    <property type="match status" value="1"/>
</dbReference>
<dbReference type="GO" id="GO:0004222">
    <property type="term" value="F:metalloendopeptidase activity"/>
    <property type="evidence" value="ECO:0007669"/>
    <property type="project" value="UniProtKB-UniRule"/>
</dbReference>
<dbReference type="Pfam" id="PF01432">
    <property type="entry name" value="Peptidase_M3"/>
    <property type="match status" value="1"/>
</dbReference>
<evidence type="ECO:0000256" key="2">
    <source>
        <dbReference type="ARBA" id="ARBA00022723"/>
    </source>
</evidence>
<feature type="domain" description="Oligopeptidase F N-terminal" evidence="8">
    <location>
        <begin position="108"/>
        <end position="171"/>
    </location>
</feature>
<dbReference type="Gene3D" id="1.20.140.70">
    <property type="entry name" value="Oligopeptidase f, N-terminal domain"/>
    <property type="match status" value="1"/>
</dbReference>
<dbReference type="Pfam" id="PF08439">
    <property type="entry name" value="Peptidase_M3_N"/>
    <property type="match status" value="1"/>
</dbReference>
<dbReference type="AlphaFoldDB" id="A0A0E3Z9S7"/>
<evidence type="ECO:0000256" key="3">
    <source>
        <dbReference type="ARBA" id="ARBA00022801"/>
    </source>
</evidence>
<comment type="cofactor">
    <cofactor evidence="6">
        <name>Zn(2+)</name>
        <dbReference type="ChEBI" id="CHEBI:29105"/>
    </cofactor>
    <text evidence="6">Binds 1 zinc ion.</text>
</comment>
<dbReference type="NCBIfam" id="TIGR00181">
    <property type="entry name" value="pepF"/>
    <property type="match status" value="1"/>
</dbReference>
<evidence type="ECO:0000256" key="1">
    <source>
        <dbReference type="ARBA" id="ARBA00022670"/>
    </source>
</evidence>
<keyword evidence="3 6" id="KW-0378">Hydrolase</keyword>
<protein>
    <recommendedName>
        <fullName evidence="6">Oligopeptidase F</fullName>
        <ecNumber evidence="6">3.4.24.-</ecNumber>
    </recommendedName>
</protein>
<dbReference type="GO" id="GO:0006518">
    <property type="term" value="P:peptide metabolic process"/>
    <property type="evidence" value="ECO:0007669"/>
    <property type="project" value="TreeGrafter"/>
</dbReference>
<evidence type="ECO:0000256" key="4">
    <source>
        <dbReference type="ARBA" id="ARBA00022833"/>
    </source>
</evidence>
<dbReference type="Proteomes" id="UP000033103">
    <property type="component" value="Chromosome"/>
</dbReference>
<dbReference type="STRING" id="187101.VC03_01600"/>
<dbReference type="Gene3D" id="1.10.1370.20">
    <property type="entry name" value="Oligoendopeptidase f, C-terminal domain"/>
    <property type="match status" value="1"/>
</dbReference>
<evidence type="ECO:0000313" key="9">
    <source>
        <dbReference type="EMBL" id="AKC95261.1"/>
    </source>
</evidence>
<comment type="similarity">
    <text evidence="6">Belongs to the peptidase M3B family.</text>
</comment>
<evidence type="ECO:0000256" key="5">
    <source>
        <dbReference type="ARBA" id="ARBA00023049"/>
    </source>
</evidence>
<dbReference type="GO" id="GO:0046872">
    <property type="term" value="F:metal ion binding"/>
    <property type="evidence" value="ECO:0007669"/>
    <property type="project" value="UniProtKB-UniRule"/>
</dbReference>
<evidence type="ECO:0000259" key="8">
    <source>
        <dbReference type="Pfam" id="PF08439"/>
    </source>
</evidence>
<dbReference type="InterPro" id="IPR045090">
    <property type="entry name" value="Pept_M3A_M3B"/>
</dbReference>
<comment type="function">
    <text evidence="6">Has oligopeptidase activity and degrades a variety of small bioactive peptides.</text>
</comment>
<accession>A0A0E3Z9S7</accession>
<dbReference type="PANTHER" id="PTHR11804:SF84">
    <property type="entry name" value="SACCHAROLYSIN"/>
    <property type="match status" value="1"/>
</dbReference>
<sequence length="580" mass="68535">MENNKWDLTYIFKTDKLWNESFDEAKEVIKDIKKYEGKITKSLEGFKQFLKEKEIIDLKVEKLYMYAHLNHDADTSVSKYQEMFSKIQSLYAKYYEYCSFIVTEMKDNKDKIEEYLKDDELKEYRQHFKEVFLRFSHVLSEKEEKILASFSEISQAPYNIFTSLNDTDITFKDVMGENLNDKNFTVFLESKDREKRRIAYENLYEGYKQFSNTYANILSTNVKMNNLNAKLLKYDSARQQSMLQDNIDEKVYDNLVETVNKNLYRLHEYMEYRKNILGLDRLNMYDLYVSTAKNFDVSYTIEEAKEIMFEALKPLGQDYLNILKKCFDEHWIDFTVNDNKMGGAYSSGGYETKPYILMTWKDNLSSLFTLAHEIGHSIHSYYSRHNQTYINSSYKLFLAEIASTTNENLLTNYLLEKYKDNKEALICILNDHLDGYKGTVFRQTQFAEFEQEIHKLDKNGEALTAKRLCDSYKKINEKYYGNNVITDDMISYEWARIPHFYYFFYVYQYATGFSCAVYFANSILNGGKEAVERYINYLKAGCSKFPLEILKDAGVDILNGTVINKALEEFSNKLEVLKTL</sequence>
<dbReference type="InterPro" id="IPR004438">
    <property type="entry name" value="Peptidase_M3B"/>
</dbReference>
<feature type="domain" description="Peptidase M3A/M3B catalytic" evidence="7">
    <location>
        <begin position="187"/>
        <end position="564"/>
    </location>
</feature>
<dbReference type="KEGG" id="sns:VC03_01600"/>
<keyword evidence="10" id="KW-1185">Reference proteome</keyword>
<dbReference type="Gene3D" id="1.10.287.830">
    <property type="entry name" value="putative peptidase helix hairpin domain like"/>
    <property type="match status" value="1"/>
</dbReference>
<keyword evidence="2 6" id="KW-0479">Metal-binding</keyword>
<dbReference type="RefSeq" id="WP_046328367.1">
    <property type="nucleotide sequence ID" value="NZ_CP011280.1"/>
</dbReference>
<keyword evidence="1 6" id="KW-0645">Protease</keyword>
<gene>
    <name evidence="9" type="ORF">VC03_01600</name>
</gene>
<dbReference type="InterPro" id="IPR013647">
    <property type="entry name" value="OligopepF_N_dom"/>
</dbReference>
<keyword evidence="5 6" id="KW-0482">Metalloprotease</keyword>
<dbReference type="HOGENOM" id="CLU_021290_2_0_0"/>
<dbReference type="GO" id="GO:0006508">
    <property type="term" value="P:proteolysis"/>
    <property type="evidence" value="ECO:0007669"/>
    <property type="project" value="UniProtKB-KW"/>
</dbReference>
<proteinExistence type="inferred from homology"/>
<dbReference type="InterPro" id="IPR001567">
    <property type="entry name" value="Pept_M3A_M3B_dom"/>
</dbReference>
<dbReference type="InterPro" id="IPR042088">
    <property type="entry name" value="OligoPept_F_C"/>
</dbReference>
<evidence type="ECO:0000256" key="6">
    <source>
        <dbReference type="RuleBase" id="RU368091"/>
    </source>
</evidence>
<dbReference type="CDD" id="cd09608">
    <property type="entry name" value="M3B_PepF"/>
    <property type="match status" value="1"/>
</dbReference>
<dbReference type="PATRIC" id="fig|1069640.6.peg.302"/>
<dbReference type="PANTHER" id="PTHR11804">
    <property type="entry name" value="PROTEASE M3 THIMET OLIGOPEPTIDASE-RELATED"/>
    <property type="match status" value="1"/>
</dbReference>
<name>A0A0E3Z9S7_9FUSO</name>
<dbReference type="OrthoDB" id="9766487at2"/>
<dbReference type="EMBL" id="CP011280">
    <property type="protein sequence ID" value="AKC95261.1"/>
    <property type="molecule type" value="Genomic_DNA"/>
</dbReference>